<dbReference type="AlphaFoldDB" id="A0A8S9XBF0"/>
<dbReference type="GO" id="GO:0000287">
    <property type="term" value="F:magnesium ion binding"/>
    <property type="evidence" value="ECO:0007669"/>
    <property type="project" value="UniProtKB-UniRule"/>
</dbReference>
<comment type="cofactor">
    <cofactor evidence="12">
        <name>Mg(2+)</name>
        <dbReference type="ChEBI" id="CHEBI:18420"/>
    </cofactor>
    <text evidence="12">Binds 1 Mg(2+) ion per subunit.</text>
</comment>
<feature type="binding site" evidence="12">
    <location>
        <position position="311"/>
    </location>
    <ligand>
        <name>substrate</name>
        <note>ligand shared with subunit alpha</note>
    </ligand>
</feature>
<dbReference type="OrthoDB" id="1552at2759"/>
<dbReference type="EC" id="6.2.1.5" evidence="12"/>
<dbReference type="GO" id="GO:0005524">
    <property type="term" value="F:ATP binding"/>
    <property type="evidence" value="ECO:0007669"/>
    <property type="project" value="UniProtKB-UniRule"/>
</dbReference>
<evidence type="ECO:0000256" key="11">
    <source>
        <dbReference type="ARBA" id="ARBA00063570"/>
    </source>
</evidence>
<evidence type="ECO:0000256" key="3">
    <source>
        <dbReference type="ARBA" id="ARBA00022598"/>
    </source>
</evidence>
<dbReference type="PROSITE" id="PS50975">
    <property type="entry name" value="ATP_GRASP"/>
    <property type="match status" value="1"/>
</dbReference>
<evidence type="ECO:0000313" key="16">
    <source>
        <dbReference type="Proteomes" id="UP000466442"/>
    </source>
</evidence>
<dbReference type="SUPFAM" id="SSF52210">
    <property type="entry name" value="Succinyl-CoA synthetase domains"/>
    <property type="match status" value="1"/>
</dbReference>
<protein>
    <recommendedName>
        <fullName evidence="12">Succinate--CoA ligase [ADP-forming] subunit beta, mitochondrial</fullName>
        <ecNumber evidence="12">6.2.1.5</ecNumber>
    </recommendedName>
    <alternativeName>
        <fullName evidence="12">Succinyl-CoA synthetase beta chain</fullName>
        <shortName evidence="12">SCS-beta</shortName>
    </alternativeName>
</protein>
<comment type="catalytic activity">
    <reaction evidence="9">
        <text>GTP + succinate + CoA = succinyl-CoA + GDP + phosphate</text>
        <dbReference type="Rhea" id="RHEA:22120"/>
        <dbReference type="ChEBI" id="CHEBI:30031"/>
        <dbReference type="ChEBI" id="CHEBI:37565"/>
        <dbReference type="ChEBI" id="CHEBI:43474"/>
        <dbReference type="ChEBI" id="CHEBI:57287"/>
        <dbReference type="ChEBI" id="CHEBI:57292"/>
        <dbReference type="ChEBI" id="CHEBI:58189"/>
        <dbReference type="EC" id="6.2.1.4"/>
    </reaction>
</comment>
<accession>A0A8S9XBF0</accession>
<dbReference type="InterPro" id="IPR005811">
    <property type="entry name" value="SUCC_ACL_C"/>
</dbReference>
<comment type="function">
    <text evidence="12">Succinyl-CoA synthetase functions in the citric acid cycle (TCA), coupling the hydrolysis of succinyl-CoA to the synthesis of ATP and thus represents the only step of substrate-level phosphorylation in the TCA. The beta subunit provides nucleotide specificity of the enzyme and binds the substrate succinate, while the binding sites for coenzyme A and phosphate are found in the alpha subunit.</text>
</comment>
<evidence type="ECO:0000256" key="9">
    <source>
        <dbReference type="ARBA" id="ARBA00052879"/>
    </source>
</evidence>
<dbReference type="GO" id="GO:0042709">
    <property type="term" value="C:succinate-CoA ligase complex"/>
    <property type="evidence" value="ECO:0007669"/>
    <property type="project" value="TreeGrafter"/>
</dbReference>
<proteinExistence type="inferred from homology"/>
<comment type="function">
    <text evidence="10">GTP-specific succinyl-CoA synthetase functions in the citric acid cycle (TCA), coupling the hydrolysis of succinyl-CoA to the synthesis of GTP and thus represents the only step of substrate-level phosphorylation in the TCA. The beta subunit provides nucleotide specificity of the enzyme and binds the substrate succinate, while the binding sites for coenzyme A and phosphate are found in the alpha subunit.</text>
</comment>
<dbReference type="InterPro" id="IPR016102">
    <property type="entry name" value="Succinyl-CoA_synth-like"/>
</dbReference>
<evidence type="ECO:0000256" key="10">
    <source>
        <dbReference type="ARBA" id="ARBA00053833"/>
    </source>
</evidence>
<dbReference type="FunFam" id="3.30.1490.20:FF:000004">
    <property type="entry name" value="Succinate--CoA ligase [ADP-forming] subunit beta, mitochondrial"/>
    <property type="match status" value="1"/>
</dbReference>
<evidence type="ECO:0000256" key="2">
    <source>
        <dbReference type="ARBA" id="ARBA00022532"/>
    </source>
</evidence>
<comment type="pathway">
    <text evidence="1 12">Carbohydrate metabolism; tricarboxylic acid cycle; succinate from succinyl-CoA (ligase route): step 1/1.</text>
</comment>
<keyword evidence="3 12" id="KW-0436">Ligase</keyword>
<dbReference type="HAMAP" id="MF_00558">
    <property type="entry name" value="Succ_CoA_beta"/>
    <property type="match status" value="1"/>
</dbReference>
<feature type="domain" description="ATP-grasp" evidence="14">
    <location>
        <begin position="50"/>
        <end position="277"/>
    </location>
</feature>
<dbReference type="EMBL" id="WIXP02000008">
    <property type="protein sequence ID" value="KAF6206337.1"/>
    <property type="molecule type" value="Genomic_DNA"/>
</dbReference>
<dbReference type="PIRSF" id="PIRSF001554">
    <property type="entry name" value="SucCS_beta"/>
    <property type="match status" value="1"/>
</dbReference>
<dbReference type="InterPro" id="IPR013815">
    <property type="entry name" value="ATP_grasp_subdomain_1"/>
</dbReference>
<evidence type="ECO:0000256" key="5">
    <source>
        <dbReference type="ARBA" id="ARBA00022741"/>
    </source>
</evidence>
<dbReference type="Pfam" id="PF08442">
    <property type="entry name" value="ATP-grasp_2"/>
    <property type="match status" value="1"/>
</dbReference>
<dbReference type="SUPFAM" id="SSF56059">
    <property type="entry name" value="Glutathione synthetase ATP-binding domain-like"/>
    <property type="match status" value="1"/>
</dbReference>
<keyword evidence="6 12" id="KW-0067">ATP-binding</keyword>
<dbReference type="Proteomes" id="UP000466442">
    <property type="component" value="Unassembled WGS sequence"/>
</dbReference>
<keyword evidence="12" id="KW-0496">Mitochondrion</keyword>
<evidence type="ECO:0000313" key="15">
    <source>
        <dbReference type="EMBL" id="KAF6206337.1"/>
    </source>
</evidence>
<organism evidence="15 16">
    <name type="scientific">Apolygus lucorum</name>
    <name type="common">Small green plant bug</name>
    <name type="synonym">Lygocoris lucorum</name>
    <dbReference type="NCBI Taxonomy" id="248454"/>
    <lineage>
        <taxon>Eukaryota</taxon>
        <taxon>Metazoa</taxon>
        <taxon>Ecdysozoa</taxon>
        <taxon>Arthropoda</taxon>
        <taxon>Hexapoda</taxon>
        <taxon>Insecta</taxon>
        <taxon>Pterygota</taxon>
        <taxon>Neoptera</taxon>
        <taxon>Paraneoptera</taxon>
        <taxon>Hemiptera</taxon>
        <taxon>Heteroptera</taxon>
        <taxon>Panheteroptera</taxon>
        <taxon>Cimicomorpha</taxon>
        <taxon>Miridae</taxon>
        <taxon>Mirini</taxon>
        <taxon>Apolygus</taxon>
    </lineage>
</organism>
<keyword evidence="16" id="KW-1185">Reference proteome</keyword>
<dbReference type="GO" id="GO:0006104">
    <property type="term" value="P:succinyl-CoA metabolic process"/>
    <property type="evidence" value="ECO:0007669"/>
    <property type="project" value="TreeGrafter"/>
</dbReference>
<dbReference type="GO" id="GO:0004775">
    <property type="term" value="F:succinate-CoA ligase (ADP-forming) activity"/>
    <property type="evidence" value="ECO:0007669"/>
    <property type="project" value="UniProtKB-UniRule"/>
</dbReference>
<dbReference type="InterPro" id="IPR011761">
    <property type="entry name" value="ATP-grasp"/>
</dbReference>
<dbReference type="PANTHER" id="PTHR11815:SF1">
    <property type="entry name" value="SUCCINATE--COA LIGASE [ADP-FORMING] SUBUNIT BETA, MITOCHONDRIAL"/>
    <property type="match status" value="1"/>
</dbReference>
<keyword evidence="5 12" id="KW-0547">Nucleotide-binding</keyword>
<evidence type="ECO:0000256" key="1">
    <source>
        <dbReference type="ARBA" id="ARBA00005064"/>
    </source>
</evidence>
<keyword evidence="8" id="KW-0809">Transit peptide</keyword>
<dbReference type="FunFam" id="3.30.470.20:FF:000002">
    <property type="entry name" value="Succinate--CoA ligase [ADP-forming] subunit beta"/>
    <property type="match status" value="1"/>
</dbReference>
<evidence type="ECO:0000256" key="8">
    <source>
        <dbReference type="ARBA" id="ARBA00022946"/>
    </source>
</evidence>
<dbReference type="FunFam" id="3.40.50.261:FF:000001">
    <property type="entry name" value="Succinate--CoA ligase [ADP-forming] subunit beta"/>
    <property type="match status" value="1"/>
</dbReference>
<dbReference type="InterPro" id="IPR005809">
    <property type="entry name" value="Succ_CoA_ligase-like_bsu"/>
</dbReference>
<dbReference type="InterPro" id="IPR017866">
    <property type="entry name" value="Succ-CoA_synthase_bsu_CS"/>
</dbReference>
<comment type="catalytic activity">
    <reaction evidence="12">
        <text>succinate + ATP + CoA = succinyl-CoA + ADP + phosphate</text>
        <dbReference type="Rhea" id="RHEA:17661"/>
        <dbReference type="ChEBI" id="CHEBI:30031"/>
        <dbReference type="ChEBI" id="CHEBI:30616"/>
        <dbReference type="ChEBI" id="CHEBI:43474"/>
        <dbReference type="ChEBI" id="CHEBI:57287"/>
        <dbReference type="ChEBI" id="CHEBI:57292"/>
        <dbReference type="ChEBI" id="CHEBI:456216"/>
        <dbReference type="EC" id="6.2.1.5"/>
    </reaction>
</comment>
<feature type="binding site" evidence="12">
    <location>
        <position position="155"/>
    </location>
    <ligand>
        <name>ATP</name>
        <dbReference type="ChEBI" id="CHEBI:30616"/>
    </ligand>
</feature>
<comment type="caution">
    <text evidence="15">The sequence shown here is derived from an EMBL/GenBank/DDBJ whole genome shotgun (WGS) entry which is preliminary data.</text>
</comment>
<dbReference type="Gene3D" id="3.40.50.261">
    <property type="entry name" value="Succinyl-CoA synthetase domains"/>
    <property type="match status" value="1"/>
</dbReference>
<dbReference type="GO" id="GO:0006099">
    <property type="term" value="P:tricarboxylic acid cycle"/>
    <property type="evidence" value="ECO:0007669"/>
    <property type="project" value="UniProtKB-UniRule"/>
</dbReference>
<gene>
    <name evidence="15" type="ORF">GE061_017569</name>
</gene>
<comment type="subunit">
    <text evidence="11">Heterodimer of an alpha and a beta subunit. The beta subunit determines specificity for GTP.</text>
</comment>
<dbReference type="GO" id="GO:0004776">
    <property type="term" value="F:succinate-CoA ligase (GDP-forming) activity"/>
    <property type="evidence" value="ECO:0007669"/>
    <property type="project" value="UniProtKB-EC"/>
</dbReference>
<reference evidence="15" key="1">
    <citation type="journal article" date="2021" name="Mol. Ecol. Resour.">
        <title>Apolygus lucorum genome provides insights into omnivorousness and mesophyll feeding.</title>
        <authorList>
            <person name="Liu Y."/>
            <person name="Liu H."/>
            <person name="Wang H."/>
            <person name="Huang T."/>
            <person name="Liu B."/>
            <person name="Yang B."/>
            <person name="Yin L."/>
            <person name="Li B."/>
            <person name="Zhang Y."/>
            <person name="Zhang S."/>
            <person name="Jiang F."/>
            <person name="Zhang X."/>
            <person name="Ren Y."/>
            <person name="Wang B."/>
            <person name="Wang S."/>
            <person name="Lu Y."/>
            <person name="Wu K."/>
            <person name="Fan W."/>
            <person name="Wang G."/>
        </authorList>
    </citation>
    <scope>NUCLEOTIDE SEQUENCE</scope>
    <source>
        <strain evidence="15">12Hb</strain>
    </source>
</reference>
<feature type="binding site" evidence="12">
    <location>
        <position position="87"/>
    </location>
    <ligand>
        <name>ATP</name>
        <dbReference type="ChEBI" id="CHEBI:30616"/>
    </ligand>
</feature>
<evidence type="ECO:0000259" key="14">
    <source>
        <dbReference type="PROSITE" id="PS50975"/>
    </source>
</evidence>
<sequence>MKAFVRTGLGFTRNPSTSQKRVDLLYPVSGTRNPLKIQKRFLNVHEYVSYTFLKEHGISVPNFGLAKTADEAFDIAKKMNTKDLVIKAQVLTGGRGKGHFTSGLQGGVHLVTTPEEIKTLASKMIGSTLITKQTGAAGKPCNKVLVTEKKTARKEYYFAIMMERAYGGPVVISSSEGGVEIETVAEKNPKAIKYTPIDIVQGLSKEMAEKIASDIGLDQRKGEIAEFLLKFYELFLKKDATLVEVNPFTEDVSGKFFCLDAKLNFDDNADFRQKAVFDYRDFTQEDVREVEAHKFNLNYISLDGNIGCMVNGAGLAMATMDIIKISGGFPANFLDVGGGATAKQVTAALKIITTDPKVSAIFVNIFGGIMRCDIIAEGIIAAAKELDLKVPIVCRLQGTNTLEAKELIKKSSLRLIPEDDFSLAASKVVKIAKVVELAKEAGVAVAISPLK</sequence>
<keyword evidence="2 12" id="KW-0816">Tricarboxylic acid cycle</keyword>
<dbReference type="NCBIfam" id="TIGR01016">
    <property type="entry name" value="sucCoAbeta"/>
    <property type="match status" value="1"/>
</dbReference>
<dbReference type="GO" id="GO:0005739">
    <property type="term" value="C:mitochondrion"/>
    <property type="evidence" value="ECO:0007669"/>
    <property type="project" value="UniProtKB-SubCell"/>
</dbReference>
<feature type="binding site" evidence="12">
    <location>
        <begin position="368"/>
        <end position="370"/>
    </location>
    <ligand>
        <name>substrate</name>
        <note>ligand shared with subunit alpha</note>
    </ligand>
</feature>
<dbReference type="PROSITE" id="PS01217">
    <property type="entry name" value="SUCCINYL_COA_LIG_3"/>
    <property type="match status" value="1"/>
</dbReference>
<dbReference type="Gene3D" id="3.30.470.20">
    <property type="entry name" value="ATP-grasp fold, B domain"/>
    <property type="match status" value="1"/>
</dbReference>
<dbReference type="Gene3D" id="3.30.1490.20">
    <property type="entry name" value="ATP-grasp fold, A domain"/>
    <property type="match status" value="1"/>
</dbReference>
<keyword evidence="7 12" id="KW-0460">Magnesium</keyword>
<evidence type="ECO:0000256" key="7">
    <source>
        <dbReference type="ARBA" id="ARBA00022842"/>
    </source>
</evidence>
<evidence type="ECO:0000256" key="13">
    <source>
        <dbReference type="RuleBase" id="RU361258"/>
    </source>
</evidence>
<name>A0A8S9XBF0_APOLU</name>
<evidence type="ECO:0000256" key="12">
    <source>
        <dbReference type="HAMAP-Rule" id="MF_03219"/>
    </source>
</evidence>
<keyword evidence="4 12" id="KW-0479">Metal-binding</keyword>
<dbReference type="PANTHER" id="PTHR11815">
    <property type="entry name" value="SUCCINYL-COA SYNTHETASE BETA CHAIN"/>
    <property type="match status" value="1"/>
</dbReference>
<comment type="similarity">
    <text evidence="12 13">Belongs to the succinate/malate CoA ligase beta subunit family.</text>
</comment>
<comment type="subcellular location">
    <subcellularLocation>
        <location evidence="12">Mitochondrion</location>
    </subcellularLocation>
</comment>
<feature type="binding site" evidence="12">
    <location>
        <position position="246"/>
    </location>
    <ligand>
        <name>Mg(2+)</name>
        <dbReference type="ChEBI" id="CHEBI:18420"/>
    </ligand>
</feature>
<evidence type="ECO:0000256" key="6">
    <source>
        <dbReference type="ARBA" id="ARBA00022840"/>
    </source>
</evidence>
<feature type="binding site" evidence="12">
    <location>
        <position position="260"/>
    </location>
    <ligand>
        <name>Mg(2+)</name>
        <dbReference type="ChEBI" id="CHEBI:18420"/>
    </ligand>
</feature>
<evidence type="ECO:0000256" key="4">
    <source>
        <dbReference type="ARBA" id="ARBA00022723"/>
    </source>
</evidence>
<feature type="binding site" evidence="12">
    <location>
        <begin position="94"/>
        <end position="96"/>
    </location>
    <ligand>
        <name>ATP</name>
        <dbReference type="ChEBI" id="CHEBI:30616"/>
    </ligand>
</feature>
<dbReference type="NCBIfam" id="NF001913">
    <property type="entry name" value="PRK00696.1"/>
    <property type="match status" value="1"/>
</dbReference>
<dbReference type="Pfam" id="PF00549">
    <property type="entry name" value="Ligase_CoA"/>
    <property type="match status" value="1"/>
</dbReference>
<dbReference type="InterPro" id="IPR013650">
    <property type="entry name" value="ATP-grasp_succ-CoA_synth-type"/>
</dbReference>